<evidence type="ECO:0000256" key="1">
    <source>
        <dbReference type="SAM" id="Phobius"/>
    </source>
</evidence>
<keyword evidence="1" id="KW-0472">Membrane</keyword>
<keyword evidence="1" id="KW-0812">Transmembrane</keyword>
<keyword evidence="1" id="KW-1133">Transmembrane helix</keyword>
<feature type="transmembrane region" description="Helical" evidence="1">
    <location>
        <begin position="47"/>
        <end position="65"/>
    </location>
</feature>
<protein>
    <submittedName>
        <fullName evidence="2">Uncharacterized protein</fullName>
    </submittedName>
</protein>
<organism evidence="2">
    <name type="scientific">marine sediment metagenome</name>
    <dbReference type="NCBI Taxonomy" id="412755"/>
    <lineage>
        <taxon>unclassified sequences</taxon>
        <taxon>metagenomes</taxon>
        <taxon>ecological metagenomes</taxon>
    </lineage>
</organism>
<gene>
    <name evidence="2" type="ORF">S12H4_26106</name>
</gene>
<evidence type="ECO:0000313" key="2">
    <source>
        <dbReference type="EMBL" id="GAI79888.1"/>
    </source>
</evidence>
<dbReference type="EMBL" id="BARW01014782">
    <property type="protein sequence ID" value="GAI79888.1"/>
    <property type="molecule type" value="Genomic_DNA"/>
</dbReference>
<proteinExistence type="predicted"/>
<feature type="transmembrane region" description="Helical" evidence="1">
    <location>
        <begin position="123"/>
        <end position="155"/>
    </location>
</feature>
<dbReference type="AlphaFoldDB" id="X1RGZ4"/>
<accession>X1RGZ4</accession>
<feature type="transmembrane region" description="Helical" evidence="1">
    <location>
        <begin position="85"/>
        <end position="103"/>
    </location>
</feature>
<reference evidence="2" key="1">
    <citation type="journal article" date="2014" name="Front. Microbiol.">
        <title>High frequency of phylogenetically diverse reductive dehalogenase-homologous genes in deep subseafloor sedimentary metagenomes.</title>
        <authorList>
            <person name="Kawai M."/>
            <person name="Futagami T."/>
            <person name="Toyoda A."/>
            <person name="Takaki Y."/>
            <person name="Nishi S."/>
            <person name="Hori S."/>
            <person name="Arai W."/>
            <person name="Tsubouchi T."/>
            <person name="Morono Y."/>
            <person name="Uchiyama I."/>
            <person name="Ito T."/>
            <person name="Fujiyama A."/>
            <person name="Inagaki F."/>
            <person name="Takami H."/>
        </authorList>
    </citation>
    <scope>NUCLEOTIDE SEQUENCE</scope>
    <source>
        <strain evidence="2">Expedition CK06-06</strain>
    </source>
</reference>
<comment type="caution">
    <text evidence="2">The sequence shown here is derived from an EMBL/GenBank/DDBJ whole genome shotgun (WGS) entry which is preliminary data.</text>
</comment>
<sequence>MQWMFERDSNMTERLVSIIDNISFSLNILLTLYLAVSVVYLFQDVSIYHATFLVGTVVISAVEYVKMAVDRNRYDEPFRGPLQIVLSLILLLTAIVVTTYIAFSATRLQTIQPFITDLDVMFGWLFIVVVLYLITIHWGKVLGGVIALSIAYFIWGHRIPIEMMAHP</sequence>
<feature type="transmembrane region" description="Helical" evidence="1">
    <location>
        <begin position="21"/>
        <end position="41"/>
    </location>
</feature>
<name>X1RGZ4_9ZZZZ</name>
<feature type="non-terminal residue" evidence="2">
    <location>
        <position position="167"/>
    </location>
</feature>